<keyword evidence="5" id="KW-0479">Metal-binding</keyword>
<dbReference type="GO" id="GO:0032259">
    <property type="term" value="P:methylation"/>
    <property type="evidence" value="ECO:0007669"/>
    <property type="project" value="UniProtKB-KW"/>
</dbReference>
<dbReference type="InterPro" id="IPR050554">
    <property type="entry name" value="Met_Synthase/Corrinoid"/>
</dbReference>
<dbReference type="STRING" id="121292.AU252_13075"/>
<keyword evidence="2" id="KW-0489">Methyltransferase</keyword>
<evidence type="ECO:0000256" key="4">
    <source>
        <dbReference type="ARBA" id="ARBA00022691"/>
    </source>
</evidence>
<protein>
    <recommendedName>
        <fullName evidence="9">Hcy-binding domain-containing protein</fullName>
    </recommendedName>
</protein>
<dbReference type="InterPro" id="IPR036589">
    <property type="entry name" value="HCY_dom_sf"/>
</dbReference>
<dbReference type="GO" id="GO:0046653">
    <property type="term" value="P:tetrahydrofolate metabolic process"/>
    <property type="evidence" value="ECO:0007669"/>
    <property type="project" value="TreeGrafter"/>
</dbReference>
<keyword evidence="3" id="KW-0808">Transferase</keyword>
<dbReference type="GO" id="GO:0046872">
    <property type="term" value="F:metal ion binding"/>
    <property type="evidence" value="ECO:0007669"/>
    <property type="project" value="UniProtKB-KW"/>
</dbReference>
<reference evidence="10 11" key="1">
    <citation type="submission" date="2015-12" db="EMBL/GenBank/DDBJ databases">
        <authorList>
            <person name="Shamseldin A."/>
            <person name="Moawad H."/>
            <person name="Abd El-Rahim W.M."/>
            <person name="Sadowsky M.J."/>
        </authorList>
    </citation>
    <scope>NUCLEOTIDE SEQUENCE [LARGE SCALE GENOMIC DNA]</scope>
    <source>
        <strain evidence="10 11">Ar51</strain>
    </source>
</reference>
<dbReference type="PROSITE" id="PS50970">
    <property type="entry name" value="HCY"/>
    <property type="match status" value="1"/>
</dbReference>
<accession>A0A0U3PHY5</accession>
<dbReference type="GO" id="GO:0050667">
    <property type="term" value="P:homocysteine metabolic process"/>
    <property type="evidence" value="ECO:0007669"/>
    <property type="project" value="TreeGrafter"/>
</dbReference>
<keyword evidence="6" id="KW-0170">Cobalt</keyword>
<proteinExistence type="inferred from homology"/>
<gene>
    <name evidence="10" type="ORF">AU252_13075</name>
</gene>
<dbReference type="KEGG" id="psul:AU252_13075"/>
<dbReference type="GO" id="GO:0008705">
    <property type="term" value="F:methionine synthase activity"/>
    <property type="evidence" value="ECO:0007669"/>
    <property type="project" value="TreeGrafter"/>
</dbReference>
<evidence type="ECO:0000256" key="5">
    <source>
        <dbReference type="ARBA" id="ARBA00022723"/>
    </source>
</evidence>
<dbReference type="EMBL" id="CP013747">
    <property type="protein sequence ID" value="ALV41976.1"/>
    <property type="molecule type" value="Genomic_DNA"/>
</dbReference>
<evidence type="ECO:0000256" key="8">
    <source>
        <dbReference type="SAM" id="MobiDB-lite"/>
    </source>
</evidence>
<evidence type="ECO:0000256" key="7">
    <source>
        <dbReference type="PROSITE-ProRule" id="PRU00333"/>
    </source>
</evidence>
<dbReference type="Proteomes" id="UP000065151">
    <property type="component" value="Chromosome"/>
</dbReference>
<evidence type="ECO:0000259" key="9">
    <source>
        <dbReference type="PROSITE" id="PS50970"/>
    </source>
</evidence>
<evidence type="ECO:0000313" key="11">
    <source>
        <dbReference type="Proteomes" id="UP000065151"/>
    </source>
</evidence>
<feature type="domain" description="Hcy-binding" evidence="9">
    <location>
        <begin position="1"/>
        <end position="135"/>
    </location>
</feature>
<evidence type="ECO:0000256" key="3">
    <source>
        <dbReference type="ARBA" id="ARBA00022679"/>
    </source>
</evidence>
<evidence type="ECO:0000313" key="10">
    <source>
        <dbReference type="EMBL" id="ALV41976.1"/>
    </source>
</evidence>
<dbReference type="PANTHER" id="PTHR45833">
    <property type="entry name" value="METHIONINE SYNTHASE"/>
    <property type="match status" value="1"/>
</dbReference>
<feature type="compositionally biased region" description="Polar residues" evidence="8">
    <location>
        <begin position="59"/>
        <end position="68"/>
    </location>
</feature>
<evidence type="ECO:0000256" key="6">
    <source>
        <dbReference type="ARBA" id="ARBA00023285"/>
    </source>
</evidence>
<dbReference type="InterPro" id="IPR003726">
    <property type="entry name" value="HCY_dom"/>
</dbReference>
<sequence length="135" mass="14268">MLQGRELSLEDDFLGLEGCNEILNATRPDVLADIHDAYFAVGVDAVETNTCGAYWSTSPTAASTTGLKSSPGRVRRSPANAPEAAEAVDGRMRWVLGSMGPGTKLPSLGHTSYDYLKQTFALQAEGLIDGGADAY</sequence>
<dbReference type="SUPFAM" id="SSF82282">
    <property type="entry name" value="Homocysteine S-methyltransferase"/>
    <property type="match status" value="1"/>
</dbReference>
<dbReference type="Pfam" id="PF02574">
    <property type="entry name" value="S-methyl_trans"/>
    <property type="match status" value="1"/>
</dbReference>
<dbReference type="AlphaFoldDB" id="A0A0U3PHY5"/>
<comment type="similarity">
    <text evidence="1">Belongs to the vitamin-B12 dependent methionine synthase family.</text>
</comment>
<name>A0A0U3PHY5_9MICC</name>
<dbReference type="GO" id="GO:0005829">
    <property type="term" value="C:cytosol"/>
    <property type="evidence" value="ECO:0007669"/>
    <property type="project" value="TreeGrafter"/>
</dbReference>
<feature type="region of interest" description="Disordered" evidence="8">
    <location>
        <begin position="59"/>
        <end position="83"/>
    </location>
</feature>
<evidence type="ECO:0000256" key="2">
    <source>
        <dbReference type="ARBA" id="ARBA00022603"/>
    </source>
</evidence>
<organism evidence="10">
    <name type="scientific">Pseudarthrobacter sulfonivorans</name>
    <dbReference type="NCBI Taxonomy" id="121292"/>
    <lineage>
        <taxon>Bacteria</taxon>
        <taxon>Bacillati</taxon>
        <taxon>Actinomycetota</taxon>
        <taxon>Actinomycetes</taxon>
        <taxon>Micrococcales</taxon>
        <taxon>Micrococcaceae</taxon>
        <taxon>Pseudarthrobacter</taxon>
    </lineage>
</organism>
<dbReference type="Gene3D" id="3.20.20.330">
    <property type="entry name" value="Homocysteine-binding-like domain"/>
    <property type="match status" value="1"/>
</dbReference>
<dbReference type="PANTHER" id="PTHR45833:SF1">
    <property type="entry name" value="METHIONINE SYNTHASE"/>
    <property type="match status" value="1"/>
</dbReference>
<comment type="caution">
    <text evidence="7">Lacks conserved residue(s) required for the propagation of feature annotation.</text>
</comment>
<evidence type="ECO:0000256" key="1">
    <source>
        <dbReference type="ARBA" id="ARBA00010398"/>
    </source>
</evidence>
<keyword evidence="4" id="KW-0949">S-adenosyl-L-methionine</keyword>